<evidence type="ECO:0000256" key="1">
    <source>
        <dbReference type="SAM" id="MobiDB-lite"/>
    </source>
</evidence>
<protein>
    <submittedName>
        <fullName evidence="2">Uncharacterized protein</fullName>
    </submittedName>
</protein>
<feature type="region of interest" description="Disordered" evidence="1">
    <location>
        <begin position="1"/>
        <end position="87"/>
    </location>
</feature>
<dbReference type="InParanoid" id="F4S2U6"/>
<evidence type="ECO:0000313" key="3">
    <source>
        <dbReference type="Proteomes" id="UP000001072"/>
    </source>
</evidence>
<dbReference type="AlphaFoldDB" id="F4S2U6"/>
<keyword evidence="3" id="KW-1185">Reference proteome</keyword>
<dbReference type="OrthoDB" id="10429082at2759"/>
<dbReference type="VEuPathDB" id="FungiDB:MELLADRAFT_92813"/>
<dbReference type="GeneID" id="18936376"/>
<feature type="compositionally biased region" description="Basic residues" evidence="1">
    <location>
        <begin position="29"/>
        <end position="40"/>
    </location>
</feature>
<organism evidence="3">
    <name type="scientific">Melampsora larici-populina (strain 98AG31 / pathotype 3-4-7)</name>
    <name type="common">Poplar leaf rust fungus</name>
    <dbReference type="NCBI Taxonomy" id="747676"/>
    <lineage>
        <taxon>Eukaryota</taxon>
        <taxon>Fungi</taxon>
        <taxon>Dikarya</taxon>
        <taxon>Basidiomycota</taxon>
        <taxon>Pucciniomycotina</taxon>
        <taxon>Pucciniomycetes</taxon>
        <taxon>Pucciniales</taxon>
        <taxon>Melampsoraceae</taxon>
        <taxon>Melampsora</taxon>
    </lineage>
</organism>
<feature type="compositionally biased region" description="Polar residues" evidence="1">
    <location>
        <begin position="75"/>
        <end position="87"/>
    </location>
</feature>
<accession>F4S2U6</accession>
<dbReference type="Proteomes" id="UP000001072">
    <property type="component" value="Unassembled WGS sequence"/>
</dbReference>
<feature type="region of interest" description="Disordered" evidence="1">
    <location>
        <begin position="497"/>
        <end position="544"/>
    </location>
</feature>
<feature type="compositionally biased region" description="Basic and acidic residues" evidence="1">
    <location>
        <begin position="497"/>
        <end position="506"/>
    </location>
</feature>
<reference evidence="3" key="1">
    <citation type="journal article" date="2011" name="Proc. Natl. Acad. Sci. U.S.A.">
        <title>Obligate biotrophy features unraveled by the genomic analysis of rust fungi.</title>
        <authorList>
            <person name="Duplessis S."/>
            <person name="Cuomo C.A."/>
            <person name="Lin Y.-C."/>
            <person name="Aerts A."/>
            <person name="Tisserant E."/>
            <person name="Veneault-Fourrey C."/>
            <person name="Joly D.L."/>
            <person name="Hacquard S."/>
            <person name="Amselem J."/>
            <person name="Cantarel B.L."/>
            <person name="Chiu R."/>
            <person name="Coutinho P.M."/>
            <person name="Feau N."/>
            <person name="Field M."/>
            <person name="Frey P."/>
            <person name="Gelhaye E."/>
            <person name="Goldberg J."/>
            <person name="Grabherr M.G."/>
            <person name="Kodira C.D."/>
            <person name="Kohler A."/>
            <person name="Kuees U."/>
            <person name="Lindquist E.A."/>
            <person name="Lucas S.M."/>
            <person name="Mago R."/>
            <person name="Mauceli E."/>
            <person name="Morin E."/>
            <person name="Murat C."/>
            <person name="Pangilinan J.L."/>
            <person name="Park R."/>
            <person name="Pearson M."/>
            <person name="Quesneville H."/>
            <person name="Rouhier N."/>
            <person name="Sakthikumar S."/>
            <person name="Salamov A.A."/>
            <person name="Schmutz J."/>
            <person name="Selles B."/>
            <person name="Shapiro H."/>
            <person name="Tanguay P."/>
            <person name="Tuskan G.A."/>
            <person name="Henrissat B."/>
            <person name="Van de Peer Y."/>
            <person name="Rouze P."/>
            <person name="Ellis J.G."/>
            <person name="Dodds P.N."/>
            <person name="Schein J.E."/>
            <person name="Zhong S."/>
            <person name="Hamelin R.C."/>
            <person name="Grigoriev I.V."/>
            <person name="Szabo L.J."/>
            <person name="Martin F."/>
        </authorList>
    </citation>
    <scope>NUCLEOTIDE SEQUENCE [LARGE SCALE GENOMIC DNA]</scope>
    <source>
        <strain evidence="3">98AG31 / pathotype 3-4-7</strain>
    </source>
</reference>
<sequence length="544" mass="61024">MLRSGNTRNPLPPASSTKSDDSDHSHTTTQRRKTKTRSPRVSKGVIGPSAPSAPQPRHNNKRPRLADEDEDEDQPQSTSPHALTPNLSNYRQLGLQWGQVYADERLATLGVPKTNRPSASGVFEAQSLQNQYNLHKTMLCIALKCSRKVMDEVLLEGPLAREPNMYTNYQTYSVTATKTTMPGKAVSDGFGEQNTTVGTTWSTYNKDKQAVFTPRLFEPLCIATSEAYSLTQTPMGIPAAPLLKEEAPTAVTSSTPSQPGLTPLSKEELEQYVPIFKRLVNLHKVSLDIHEGRLWRHCGKSKNQSLEKLRMHEISKVVHQLHLLKNHFNLHFHLLLGCWTPGLPIKRALFQDEYSSSPRWVRMQQKTHVLECFTFEVTKAPEHLRQKKNEPKPLSAAAARQSQLRADLALELNNLIAPHLRGGYTGRGDAHPKVSDLQEAFKKKEFRGSVFLTFKRAEGSQVTDLMLEKGPSSLTNNEVELWLEDIRSNKYTIVKVDKETKKRKEPISAPPANSHVENNSPKNNAPRPDSVAELNLADLEESHK</sequence>
<proteinExistence type="predicted"/>
<dbReference type="EMBL" id="GL883141">
    <property type="protein sequence ID" value="EGG01061.1"/>
    <property type="molecule type" value="Genomic_DNA"/>
</dbReference>
<name>F4S2U6_MELLP</name>
<dbReference type="KEGG" id="mlr:MELLADRAFT_92813"/>
<dbReference type="RefSeq" id="XP_007415661.1">
    <property type="nucleotide sequence ID" value="XM_007415599.1"/>
</dbReference>
<dbReference type="HOGENOM" id="CLU_026101_0_0_1"/>
<evidence type="ECO:0000313" key="2">
    <source>
        <dbReference type="EMBL" id="EGG01061.1"/>
    </source>
</evidence>
<gene>
    <name evidence="2" type="ORF">MELLADRAFT_92813</name>
</gene>